<organism evidence="1 2">
    <name type="scientific">Burg el Arab virus</name>
    <dbReference type="NCBI Taxonomy" id="2686073"/>
    <lineage>
        <taxon>Viruses</taxon>
        <taxon>Riboviria</taxon>
        <taxon>Orthornavirae</taxon>
        <taxon>Negarnaviricota</taxon>
        <taxon>Haploviricotina</taxon>
        <taxon>Monjiviricetes</taxon>
        <taxon>Mononegavirales</taxon>
        <taxon>Rhabdoviridae</taxon>
        <taxon>Alpharhabdovirinae</taxon>
        <taxon>Sunrhavirus</taxon>
        <taxon>Sunrhavirus alexandria</taxon>
    </lineage>
</organism>
<reference evidence="2" key="1">
    <citation type="journal article" date="2021" name="Viruses">
        <title>Genome Characterization of Bird-Related Rhabdoviruses Circulating in Africa.</title>
        <authorList>
            <person name="Luo D.-S."/>
            <person name="Zhou Z.-J."/>
            <person name="Ge X.-Y."/>
            <person name="Bourhy H."/>
            <person name="Shi Z.-L."/>
            <person name="Grandadam M."/>
            <person name="Dacheux L."/>
        </authorList>
    </citation>
    <scope>NUCLEOTIDE SEQUENCE [LARGE SCALE GENOMIC DNA]</scope>
</reference>
<dbReference type="EMBL" id="MW491759">
    <property type="protein sequence ID" value="UAU42897.1"/>
    <property type="molecule type" value="Viral_cRNA"/>
</dbReference>
<protein>
    <submittedName>
        <fullName evidence="1">Uncharacterized protein</fullName>
    </submittedName>
</protein>
<evidence type="ECO:0000313" key="2">
    <source>
        <dbReference type="Proteomes" id="UP000830016"/>
    </source>
</evidence>
<dbReference type="RefSeq" id="YP_010801032.1">
    <property type="nucleotide sequence ID" value="NC_076937.1"/>
</dbReference>
<evidence type="ECO:0000313" key="1">
    <source>
        <dbReference type="EMBL" id="UAU42897.1"/>
    </source>
</evidence>
<sequence>MNRQSVETIVRILEECTDLECQNHSQETHIFNLFQWARFMITESLKKAINLFRGVQMRILTLILSTRIGTQAAALRMKSAIEKEKEKSKTLQEVVTVLDSKMG</sequence>
<dbReference type="KEGG" id="vg:80539710"/>
<gene>
    <name evidence="1" type="primary">C (U2)</name>
</gene>
<accession>A0AAE9BMH4</accession>
<dbReference type="GeneID" id="80539710"/>
<proteinExistence type="predicted"/>
<name>A0AAE9BMH4_9RHAB</name>
<keyword evidence="2" id="KW-1185">Reference proteome</keyword>
<dbReference type="Proteomes" id="UP000830016">
    <property type="component" value="Segment"/>
</dbReference>